<dbReference type="InterPro" id="IPR001714">
    <property type="entry name" value="Pept_M24_MAP"/>
</dbReference>
<feature type="binding site" evidence="6">
    <location>
        <position position="77"/>
    </location>
    <ligand>
        <name>substrate</name>
    </ligand>
</feature>
<dbReference type="GO" id="GO:0004239">
    <property type="term" value="F:initiator methionyl aminopeptidase activity"/>
    <property type="evidence" value="ECO:0007669"/>
    <property type="project" value="UniProtKB-UniRule"/>
</dbReference>
<dbReference type="EMBL" id="JAAIWM010000012">
    <property type="protein sequence ID" value="NEY73992.1"/>
    <property type="molecule type" value="Genomic_DNA"/>
</dbReference>
<dbReference type="GO" id="GO:0006508">
    <property type="term" value="P:proteolysis"/>
    <property type="evidence" value="ECO:0007669"/>
    <property type="project" value="UniProtKB-KW"/>
</dbReference>
<comment type="caution">
    <text evidence="9">The sequence shown here is derived from an EMBL/GenBank/DDBJ whole genome shotgun (WGS) entry which is preliminary data.</text>
</comment>
<comment type="subunit">
    <text evidence="6">Monomer.</text>
</comment>
<feature type="binding site" evidence="6">
    <location>
        <position position="232"/>
    </location>
    <ligand>
        <name>a divalent metal cation</name>
        <dbReference type="ChEBI" id="CHEBI:60240"/>
        <label>2</label>
        <note>catalytic</note>
    </ligand>
</feature>
<dbReference type="InterPro" id="IPR002467">
    <property type="entry name" value="Pept_M24A_MAP1"/>
</dbReference>
<dbReference type="AlphaFoldDB" id="A0A6M0QCA3"/>
<dbReference type="Pfam" id="PF00557">
    <property type="entry name" value="Peptidase_M24"/>
    <property type="match status" value="1"/>
</dbReference>
<dbReference type="GO" id="GO:0070006">
    <property type="term" value="F:metalloaminopeptidase activity"/>
    <property type="evidence" value="ECO:0007669"/>
    <property type="project" value="UniProtKB-UniRule"/>
</dbReference>
<dbReference type="PRINTS" id="PR00599">
    <property type="entry name" value="MAPEPTIDASE"/>
</dbReference>
<dbReference type="HAMAP" id="MF_01974">
    <property type="entry name" value="MetAP_1"/>
    <property type="match status" value="1"/>
</dbReference>
<accession>A0A6M0QCA3</accession>
<sequence length="254" mass="27779">MIICKTPREIDIMREAGRIVALTHQELKKHIQPGITTNELDSIAEKVIRQYDAIPSFKGYSGFPGSICASVNEALVHGIPSDTVLRDGDIISIDIGAKYSGYHGDSAWTYGVGTISEEDQRLLDVTEESLYLGLKEAKPGVRLTNISHAIQVFVEANRFSVVREYVGHGVGQELHEDPQIPHFGPPGKGPRLKPGMVLAIEPMVNAGSRYVKTLQDDWTVVTVDGKRCAHFEHTIAITEDGYEVLTSLSEGGKG</sequence>
<evidence type="ECO:0000256" key="7">
    <source>
        <dbReference type="RuleBase" id="RU003653"/>
    </source>
</evidence>
<dbReference type="CDD" id="cd01086">
    <property type="entry name" value="MetAP1"/>
    <property type="match status" value="1"/>
</dbReference>
<dbReference type="PANTHER" id="PTHR43330:SF27">
    <property type="entry name" value="METHIONINE AMINOPEPTIDASE"/>
    <property type="match status" value="1"/>
</dbReference>
<evidence type="ECO:0000313" key="10">
    <source>
        <dbReference type="Proteomes" id="UP000481043"/>
    </source>
</evidence>
<dbReference type="GO" id="GO:0046872">
    <property type="term" value="F:metal ion binding"/>
    <property type="evidence" value="ECO:0007669"/>
    <property type="project" value="UniProtKB-UniRule"/>
</dbReference>
<evidence type="ECO:0000256" key="2">
    <source>
        <dbReference type="ARBA" id="ARBA00022438"/>
    </source>
</evidence>
<dbReference type="NCBIfam" id="TIGR00500">
    <property type="entry name" value="met_pdase_I"/>
    <property type="match status" value="1"/>
</dbReference>
<evidence type="ECO:0000256" key="5">
    <source>
        <dbReference type="ARBA" id="ARBA00022801"/>
    </source>
</evidence>
<organism evidence="9 10">
    <name type="scientific">Bacillus mesophilus</name>
    <dbReference type="NCBI Taxonomy" id="1808955"/>
    <lineage>
        <taxon>Bacteria</taxon>
        <taxon>Bacillati</taxon>
        <taxon>Bacillota</taxon>
        <taxon>Bacilli</taxon>
        <taxon>Bacillales</taxon>
        <taxon>Bacillaceae</taxon>
        <taxon>Bacillus</taxon>
    </lineage>
</organism>
<gene>
    <name evidence="6 9" type="primary">map</name>
    <name evidence="9" type="ORF">G4D63_20020</name>
</gene>
<feature type="binding site" evidence="6">
    <location>
        <position position="175"/>
    </location>
    <ligand>
        <name>substrate</name>
    </ligand>
</feature>
<feature type="binding site" evidence="6">
    <location>
        <position position="94"/>
    </location>
    <ligand>
        <name>a divalent metal cation</name>
        <dbReference type="ChEBI" id="CHEBI:60240"/>
        <label>1</label>
    </ligand>
</feature>
<feature type="binding site" evidence="6">
    <location>
        <position position="232"/>
    </location>
    <ligand>
        <name>a divalent metal cation</name>
        <dbReference type="ChEBI" id="CHEBI:60240"/>
        <label>1</label>
    </ligand>
</feature>
<evidence type="ECO:0000256" key="4">
    <source>
        <dbReference type="ARBA" id="ARBA00022723"/>
    </source>
</evidence>
<dbReference type="InterPro" id="IPR036005">
    <property type="entry name" value="Creatinase/aminopeptidase-like"/>
</dbReference>
<keyword evidence="3 6" id="KW-0645">Protease</keyword>
<dbReference type="Gene3D" id="3.90.230.10">
    <property type="entry name" value="Creatinase/methionine aminopeptidase superfamily"/>
    <property type="match status" value="1"/>
</dbReference>
<keyword evidence="4 6" id="KW-0479">Metal-binding</keyword>
<dbReference type="GO" id="GO:0005829">
    <property type="term" value="C:cytosol"/>
    <property type="evidence" value="ECO:0007669"/>
    <property type="project" value="TreeGrafter"/>
</dbReference>
<evidence type="ECO:0000259" key="8">
    <source>
        <dbReference type="Pfam" id="PF00557"/>
    </source>
</evidence>
<dbReference type="EC" id="3.4.11.18" evidence="6 7"/>
<feature type="binding site" evidence="6">
    <location>
        <position position="201"/>
    </location>
    <ligand>
        <name>a divalent metal cation</name>
        <dbReference type="ChEBI" id="CHEBI:60240"/>
        <label>2</label>
        <note>catalytic</note>
    </ligand>
</feature>
<reference evidence="9 10" key="1">
    <citation type="submission" date="2020-02" db="EMBL/GenBank/DDBJ databases">
        <title>Bacillus aquiflavi sp. nov., isolated from yellow water of strong flavor Chinese baijiu in Yibin region of China.</title>
        <authorList>
            <person name="Xie J."/>
        </authorList>
    </citation>
    <scope>NUCLEOTIDE SEQUENCE [LARGE SCALE GENOMIC DNA]</scope>
    <source>
        <strain evidence="9 10">SA4</strain>
    </source>
</reference>
<keyword evidence="2 6" id="KW-0031">Aminopeptidase</keyword>
<dbReference type="PROSITE" id="PS00680">
    <property type="entry name" value="MAP_1"/>
    <property type="match status" value="1"/>
</dbReference>
<feature type="binding site" evidence="6">
    <location>
        <position position="168"/>
    </location>
    <ligand>
        <name>a divalent metal cation</name>
        <dbReference type="ChEBI" id="CHEBI:60240"/>
        <label>2</label>
        <note>catalytic</note>
    </ligand>
</feature>
<feature type="domain" description="Peptidase M24" evidence="8">
    <location>
        <begin position="12"/>
        <end position="239"/>
    </location>
</feature>
<comment type="catalytic activity">
    <reaction evidence="6 7">
        <text>Release of N-terminal amino acids, preferentially methionine, from peptides and arylamides.</text>
        <dbReference type="EC" id="3.4.11.18"/>
    </reaction>
</comment>
<evidence type="ECO:0000313" key="9">
    <source>
        <dbReference type="EMBL" id="NEY73992.1"/>
    </source>
</evidence>
<feature type="binding site" evidence="6">
    <location>
        <position position="105"/>
    </location>
    <ligand>
        <name>a divalent metal cation</name>
        <dbReference type="ChEBI" id="CHEBI:60240"/>
        <label>2</label>
        <note>catalytic</note>
    </ligand>
</feature>
<evidence type="ECO:0000256" key="6">
    <source>
        <dbReference type="HAMAP-Rule" id="MF_01974"/>
    </source>
</evidence>
<evidence type="ECO:0000256" key="3">
    <source>
        <dbReference type="ARBA" id="ARBA00022670"/>
    </source>
</evidence>
<comment type="function">
    <text evidence="1 6">Removes the N-terminal methionine from nascent proteins. The N-terminal methionine is often cleaved when the second residue in the primary sequence is small and uncharged (Met-Ala-, Cys, Gly, Pro, Ser, Thr, or Val). Requires deformylation of the N(alpha)-formylated initiator methionine before it can be hydrolyzed.</text>
</comment>
<dbReference type="RefSeq" id="WP_163181860.1">
    <property type="nucleotide sequence ID" value="NZ_JAAIWM010000012.1"/>
</dbReference>
<comment type="cofactor">
    <cofactor evidence="6">
        <name>Co(2+)</name>
        <dbReference type="ChEBI" id="CHEBI:48828"/>
    </cofactor>
    <cofactor evidence="6">
        <name>Zn(2+)</name>
        <dbReference type="ChEBI" id="CHEBI:29105"/>
    </cofactor>
    <cofactor evidence="6">
        <name>Mn(2+)</name>
        <dbReference type="ChEBI" id="CHEBI:29035"/>
    </cofactor>
    <cofactor evidence="6">
        <name>Fe(2+)</name>
        <dbReference type="ChEBI" id="CHEBI:29033"/>
    </cofactor>
    <text evidence="6">Binds 2 divalent metal cations per subunit. Has a high-affinity and a low affinity metal-binding site. The true nature of the physiological cofactor is under debate. The enzyme is active with cobalt, zinc, manganese or divalent iron ions. Most likely, methionine aminopeptidases function as mononuclear Fe(2+)-metalloproteases under physiological conditions, and the catalytically relevant metal-binding site has been assigned to the histidine-containing high-affinity site.</text>
</comment>
<proteinExistence type="inferred from homology"/>
<evidence type="ECO:0000256" key="1">
    <source>
        <dbReference type="ARBA" id="ARBA00002521"/>
    </source>
</evidence>
<dbReference type="PANTHER" id="PTHR43330">
    <property type="entry name" value="METHIONINE AMINOPEPTIDASE"/>
    <property type="match status" value="1"/>
</dbReference>
<keyword evidence="10" id="KW-1185">Reference proteome</keyword>
<comment type="similarity">
    <text evidence="6">Belongs to the peptidase M24A family. Methionine aminopeptidase type 1 subfamily.</text>
</comment>
<protein>
    <recommendedName>
        <fullName evidence="6 7">Methionine aminopeptidase</fullName>
        <shortName evidence="6">MAP</shortName>
        <shortName evidence="6">MetAP</shortName>
        <ecNumber evidence="6 7">3.4.11.18</ecNumber>
    </recommendedName>
    <alternativeName>
        <fullName evidence="6">Peptidase M</fullName>
    </alternativeName>
</protein>
<dbReference type="SUPFAM" id="SSF55920">
    <property type="entry name" value="Creatinase/aminopeptidase"/>
    <property type="match status" value="1"/>
</dbReference>
<feature type="binding site" evidence="6">
    <location>
        <position position="105"/>
    </location>
    <ligand>
        <name>a divalent metal cation</name>
        <dbReference type="ChEBI" id="CHEBI:60240"/>
        <label>1</label>
    </ligand>
</feature>
<name>A0A6M0QCA3_9BACI</name>
<dbReference type="Proteomes" id="UP000481043">
    <property type="component" value="Unassembled WGS sequence"/>
</dbReference>
<dbReference type="InterPro" id="IPR000994">
    <property type="entry name" value="Pept_M24"/>
</dbReference>
<keyword evidence="5 6" id="KW-0378">Hydrolase</keyword>